<feature type="domain" description="HTH cro/C1-type" evidence="4">
    <location>
        <begin position="28"/>
        <end position="81"/>
    </location>
</feature>
<dbReference type="Gene3D" id="2.10.109.10">
    <property type="entry name" value="Umud Fragment, subunit A"/>
    <property type="match status" value="1"/>
</dbReference>
<keyword evidence="1" id="KW-0805">Transcription regulation</keyword>
<keyword evidence="3" id="KW-0804">Transcription</keyword>
<dbReference type="PANTHER" id="PTHR40661:SF3">
    <property type="entry name" value="FELS-1 PROPHAGE TRANSCRIPTIONAL REGULATOR"/>
    <property type="match status" value="1"/>
</dbReference>
<dbReference type="PANTHER" id="PTHR40661">
    <property type="match status" value="1"/>
</dbReference>
<evidence type="ECO:0000259" key="4">
    <source>
        <dbReference type="PROSITE" id="PS50943"/>
    </source>
</evidence>
<dbReference type="InterPro" id="IPR001387">
    <property type="entry name" value="Cro/C1-type_HTH"/>
</dbReference>
<dbReference type="Pfam" id="PF00717">
    <property type="entry name" value="Peptidase_S24"/>
    <property type="match status" value="1"/>
</dbReference>
<dbReference type="Gene3D" id="1.10.260.40">
    <property type="entry name" value="lambda repressor-like DNA-binding domains"/>
    <property type="match status" value="1"/>
</dbReference>
<dbReference type="InterPro" id="IPR010982">
    <property type="entry name" value="Lambda_DNA-bd_dom_sf"/>
</dbReference>
<evidence type="ECO:0000313" key="6">
    <source>
        <dbReference type="Proteomes" id="UP000438699"/>
    </source>
</evidence>
<dbReference type="SMART" id="SM00530">
    <property type="entry name" value="HTH_XRE"/>
    <property type="match status" value="1"/>
</dbReference>
<dbReference type="SUPFAM" id="SSF51306">
    <property type="entry name" value="LexA/Signal peptidase"/>
    <property type="match status" value="1"/>
</dbReference>
<reference evidence="5 6" key="1">
    <citation type="journal article" date="2017" name="Int. J. Syst. Evol. Microbiol.">
        <title>Desulfovibrio senegalensis sp. nov., a mesophilic sulfate reducer isolated from marine sediment.</title>
        <authorList>
            <person name="Thioye A."/>
            <person name="Gam Z.B.A."/>
            <person name="Mbengue M."/>
            <person name="Cayol J.L."/>
            <person name="Joseph-Bartoli M."/>
            <person name="Toure-Kane C."/>
            <person name="Labat M."/>
        </authorList>
    </citation>
    <scope>NUCLEOTIDE SEQUENCE [LARGE SCALE GENOMIC DNA]</scope>
    <source>
        <strain evidence="5 6">DSM 101509</strain>
    </source>
</reference>
<dbReference type="InterPro" id="IPR015927">
    <property type="entry name" value="Peptidase_S24_S26A/B/C"/>
</dbReference>
<comment type="caution">
    <text evidence="5">The sequence shown here is derived from an EMBL/GenBank/DDBJ whole genome shotgun (WGS) entry which is preliminary data.</text>
</comment>
<accession>A0A6N6N3I6</accession>
<dbReference type="Proteomes" id="UP000438699">
    <property type="component" value="Unassembled WGS sequence"/>
</dbReference>
<dbReference type="Pfam" id="PF01381">
    <property type="entry name" value="HTH_3"/>
    <property type="match status" value="1"/>
</dbReference>
<evidence type="ECO:0000313" key="5">
    <source>
        <dbReference type="EMBL" id="KAB1442405.1"/>
    </source>
</evidence>
<dbReference type="InterPro" id="IPR039418">
    <property type="entry name" value="LexA-like"/>
</dbReference>
<keyword evidence="6" id="KW-1185">Reference proteome</keyword>
<dbReference type="RefSeq" id="WP_151150626.1">
    <property type="nucleotide sequence ID" value="NZ_WAIE01000002.1"/>
</dbReference>
<dbReference type="GO" id="GO:0003677">
    <property type="term" value="F:DNA binding"/>
    <property type="evidence" value="ECO:0007669"/>
    <property type="project" value="UniProtKB-KW"/>
</dbReference>
<evidence type="ECO:0000256" key="1">
    <source>
        <dbReference type="ARBA" id="ARBA00023015"/>
    </source>
</evidence>
<dbReference type="OrthoDB" id="5363392at2"/>
<organism evidence="5 6">
    <name type="scientific">Pseudodesulfovibrio senegalensis</name>
    <dbReference type="NCBI Taxonomy" id="1721087"/>
    <lineage>
        <taxon>Bacteria</taxon>
        <taxon>Pseudomonadati</taxon>
        <taxon>Thermodesulfobacteriota</taxon>
        <taxon>Desulfovibrionia</taxon>
        <taxon>Desulfovibrionales</taxon>
        <taxon>Desulfovibrionaceae</taxon>
    </lineage>
</organism>
<evidence type="ECO:0000256" key="2">
    <source>
        <dbReference type="ARBA" id="ARBA00023125"/>
    </source>
</evidence>
<proteinExistence type="predicted"/>
<gene>
    <name evidence="5" type="ORF">F8A88_08150</name>
</gene>
<dbReference type="SUPFAM" id="SSF47413">
    <property type="entry name" value="lambda repressor-like DNA-binding domains"/>
    <property type="match status" value="1"/>
</dbReference>
<evidence type="ECO:0000256" key="3">
    <source>
        <dbReference type="ARBA" id="ARBA00023163"/>
    </source>
</evidence>
<sequence length="230" mass="25071">MIDARTDNMMNLHDKIAPYQTRSLGERVRSARKRNNFSQSQLARKVGVSVTTIQNYESSKFPKGEHAVALSLALNCSLDWLLTGSESPASSESTAHNGCVPVIGLAKCGLQGWAQSIPLGINASRPGDLTEPEAFCVLAVGNSMTPAGILPGQICYCNPHDDFGAGDAVYVERRDGTATIKLFRGSDNDRITLQGWLDPDENGRQAPYTDTINTDQVRRMATVIYVKRKL</sequence>
<dbReference type="AlphaFoldDB" id="A0A6N6N3I6"/>
<protein>
    <submittedName>
        <fullName evidence="5">Helix-turn-helix transcriptional regulator</fullName>
    </submittedName>
</protein>
<dbReference type="InterPro" id="IPR036286">
    <property type="entry name" value="LexA/Signal_pep-like_sf"/>
</dbReference>
<dbReference type="EMBL" id="WAIE01000002">
    <property type="protein sequence ID" value="KAB1442405.1"/>
    <property type="molecule type" value="Genomic_DNA"/>
</dbReference>
<dbReference type="CDD" id="cd06529">
    <property type="entry name" value="S24_LexA-like"/>
    <property type="match status" value="1"/>
</dbReference>
<name>A0A6N6N3I6_9BACT</name>
<dbReference type="CDD" id="cd00093">
    <property type="entry name" value="HTH_XRE"/>
    <property type="match status" value="1"/>
</dbReference>
<dbReference type="PROSITE" id="PS50943">
    <property type="entry name" value="HTH_CROC1"/>
    <property type="match status" value="1"/>
</dbReference>
<keyword evidence="2" id="KW-0238">DNA-binding</keyword>